<protein>
    <submittedName>
        <fullName evidence="7">VIT1/CCC1 transporter family protein</fullName>
    </submittedName>
</protein>
<evidence type="ECO:0000313" key="8">
    <source>
        <dbReference type="Proteomes" id="UP001589627"/>
    </source>
</evidence>
<evidence type="ECO:0000256" key="1">
    <source>
        <dbReference type="ARBA" id="ARBA00004127"/>
    </source>
</evidence>
<feature type="transmembrane region" description="Helical" evidence="6">
    <location>
        <begin position="186"/>
        <end position="208"/>
    </location>
</feature>
<reference evidence="7 8" key="1">
    <citation type="submission" date="2024-09" db="EMBL/GenBank/DDBJ databases">
        <authorList>
            <person name="Sun Q."/>
            <person name="Mori K."/>
        </authorList>
    </citation>
    <scope>NUCLEOTIDE SEQUENCE [LARGE SCALE GENOMIC DNA]</scope>
    <source>
        <strain evidence="7 8">TBRC 0563</strain>
    </source>
</reference>
<sequence>MSAVDGATSRPRAEIHHEHRDVTGGWLRPAVFGAMDGLVSNFALIAGVAGGRVHHQVIVLTGLAGLAAGAFSMAAGEYISVASQSELAQAEIEVERRELEHNSAAEELELAQLYEARGLEPELAREVARQLSRDPEEALGVHAREELGVDPDDLPSPVLAAGSSFLSFAVGACLPVLPYLLGAENLWPAAALAGVGLFGAGALVSRVTARSWWFGGLRQLVLGGVAAALTFAVGSLIGSNTL</sequence>
<evidence type="ECO:0000256" key="2">
    <source>
        <dbReference type="ARBA" id="ARBA00022692"/>
    </source>
</evidence>
<feature type="coiled-coil region" evidence="5">
    <location>
        <begin position="87"/>
        <end position="116"/>
    </location>
</feature>
<comment type="caution">
    <text evidence="7">The sequence shown here is derived from an EMBL/GenBank/DDBJ whole genome shotgun (WGS) entry which is preliminary data.</text>
</comment>
<gene>
    <name evidence="7" type="ORF">ACFFNX_16805</name>
</gene>
<name>A0ABV5YFN2_9ACTN</name>
<organism evidence="7 8">
    <name type="scientific">Actinoallomurus acaciae</name>
    <dbReference type="NCBI Taxonomy" id="502577"/>
    <lineage>
        <taxon>Bacteria</taxon>
        <taxon>Bacillati</taxon>
        <taxon>Actinomycetota</taxon>
        <taxon>Actinomycetes</taxon>
        <taxon>Streptosporangiales</taxon>
        <taxon>Thermomonosporaceae</taxon>
        <taxon>Actinoallomurus</taxon>
    </lineage>
</organism>
<proteinExistence type="predicted"/>
<feature type="transmembrane region" description="Helical" evidence="6">
    <location>
        <begin position="220"/>
        <end position="238"/>
    </location>
</feature>
<accession>A0ABV5YFN2</accession>
<keyword evidence="2 6" id="KW-0812">Transmembrane</keyword>
<dbReference type="Pfam" id="PF01988">
    <property type="entry name" value="VIT1"/>
    <property type="match status" value="1"/>
</dbReference>
<evidence type="ECO:0000256" key="3">
    <source>
        <dbReference type="ARBA" id="ARBA00022989"/>
    </source>
</evidence>
<dbReference type="EMBL" id="JBHLZP010000108">
    <property type="protein sequence ID" value="MFB9833848.1"/>
    <property type="molecule type" value="Genomic_DNA"/>
</dbReference>
<dbReference type="InterPro" id="IPR008217">
    <property type="entry name" value="Ccc1_fam"/>
</dbReference>
<keyword evidence="3 6" id="KW-1133">Transmembrane helix</keyword>
<feature type="transmembrane region" description="Helical" evidence="6">
    <location>
        <begin position="158"/>
        <end position="180"/>
    </location>
</feature>
<evidence type="ECO:0000313" key="7">
    <source>
        <dbReference type="EMBL" id="MFB9833848.1"/>
    </source>
</evidence>
<keyword evidence="4 6" id="KW-0472">Membrane</keyword>
<evidence type="ECO:0000256" key="6">
    <source>
        <dbReference type="SAM" id="Phobius"/>
    </source>
</evidence>
<dbReference type="RefSeq" id="WP_378202298.1">
    <property type="nucleotide sequence ID" value="NZ_JBHLZP010000108.1"/>
</dbReference>
<keyword evidence="8" id="KW-1185">Reference proteome</keyword>
<dbReference type="PANTHER" id="PTHR31851">
    <property type="entry name" value="FE(2+)/MN(2+) TRANSPORTER PCL1"/>
    <property type="match status" value="1"/>
</dbReference>
<dbReference type="CDD" id="cd02433">
    <property type="entry name" value="Nodulin-21_like_2"/>
    <property type="match status" value="1"/>
</dbReference>
<dbReference type="Proteomes" id="UP001589627">
    <property type="component" value="Unassembled WGS sequence"/>
</dbReference>
<comment type="subcellular location">
    <subcellularLocation>
        <location evidence="1">Endomembrane system</location>
        <topology evidence="1">Multi-pass membrane protein</topology>
    </subcellularLocation>
</comment>
<evidence type="ECO:0000256" key="5">
    <source>
        <dbReference type="SAM" id="Coils"/>
    </source>
</evidence>
<keyword evidence="5" id="KW-0175">Coiled coil</keyword>
<evidence type="ECO:0000256" key="4">
    <source>
        <dbReference type="ARBA" id="ARBA00023136"/>
    </source>
</evidence>